<comment type="cofactor">
    <cofactor evidence="6">
        <name>Zn(2+)</name>
        <dbReference type="ChEBI" id="CHEBI:29105"/>
    </cofactor>
    <text evidence="6">Binds 1 zinc ion per subunit.</text>
</comment>
<dbReference type="GO" id="GO:0051603">
    <property type="term" value="P:proteolysis involved in protein catabolic process"/>
    <property type="evidence" value="ECO:0007669"/>
    <property type="project" value="TreeGrafter"/>
</dbReference>
<dbReference type="CDD" id="cd07331">
    <property type="entry name" value="M48C_Oma1_like"/>
    <property type="match status" value="1"/>
</dbReference>
<dbReference type="Gene3D" id="3.30.2010.10">
    <property type="entry name" value="Metalloproteases ('zincins'), catalytic domain"/>
    <property type="match status" value="1"/>
</dbReference>
<protein>
    <submittedName>
        <fullName evidence="9">M48 family metallopeptidase</fullName>
    </submittedName>
</protein>
<evidence type="ECO:0000256" key="7">
    <source>
        <dbReference type="SAM" id="SignalP"/>
    </source>
</evidence>
<evidence type="ECO:0000256" key="6">
    <source>
        <dbReference type="RuleBase" id="RU003983"/>
    </source>
</evidence>
<proteinExistence type="inferred from homology"/>
<dbReference type="GO" id="GO:0016020">
    <property type="term" value="C:membrane"/>
    <property type="evidence" value="ECO:0007669"/>
    <property type="project" value="TreeGrafter"/>
</dbReference>
<keyword evidence="1 6" id="KW-0645">Protease</keyword>
<dbReference type="Pfam" id="PF01435">
    <property type="entry name" value="Peptidase_M48"/>
    <property type="match status" value="1"/>
</dbReference>
<dbReference type="PANTHER" id="PTHR22726">
    <property type="entry name" value="METALLOENDOPEPTIDASE OMA1"/>
    <property type="match status" value="1"/>
</dbReference>
<dbReference type="GO" id="GO:0046872">
    <property type="term" value="F:metal ion binding"/>
    <property type="evidence" value="ECO:0007669"/>
    <property type="project" value="UniProtKB-KW"/>
</dbReference>
<sequence>MKTSYLIAPLLAASILFSSCSTTPVTGRKQLNMTSDSEVAKMSIAAFEQMKQQMPISSHATYNDMLQNVGFRISQQVFADMPLAEWEFVVFDQPEVNAFAMPGGKVGVFMGLFKIVKTEDELASVVAHEIAHVTARHTHERISQQMVLGAGSTLIGIAAAVSGTAALGNGTYINAAPTIMGLYGIGAGQAAASWDQGKEAEADHIGIMYMARAGYDPNASITVMERMVELEGPMGGNNYNSTHPSSMDRLNALHSYLDDAIAEYEKSKDMFF</sequence>
<dbReference type="GO" id="GO:0004222">
    <property type="term" value="F:metalloendopeptidase activity"/>
    <property type="evidence" value="ECO:0007669"/>
    <property type="project" value="InterPro"/>
</dbReference>
<dbReference type="InterPro" id="IPR051156">
    <property type="entry name" value="Mito/Outer_Membr_Metalloprot"/>
</dbReference>
<dbReference type="PANTHER" id="PTHR22726:SF24">
    <property type="entry name" value="M48 FAMILY METALLOPEPTIDASE"/>
    <property type="match status" value="1"/>
</dbReference>
<accession>A0A934S1X5</accession>
<evidence type="ECO:0000259" key="8">
    <source>
        <dbReference type="Pfam" id="PF01435"/>
    </source>
</evidence>
<keyword evidence="5 6" id="KW-0482">Metalloprotease</keyword>
<evidence type="ECO:0000256" key="4">
    <source>
        <dbReference type="ARBA" id="ARBA00022833"/>
    </source>
</evidence>
<evidence type="ECO:0000256" key="2">
    <source>
        <dbReference type="ARBA" id="ARBA00022723"/>
    </source>
</evidence>
<comment type="similarity">
    <text evidence="6">Belongs to the peptidase M48 family.</text>
</comment>
<dbReference type="PROSITE" id="PS51257">
    <property type="entry name" value="PROKAR_LIPOPROTEIN"/>
    <property type="match status" value="1"/>
</dbReference>
<dbReference type="EMBL" id="JAENIL010000050">
    <property type="protein sequence ID" value="MBK1879554.1"/>
    <property type="molecule type" value="Genomic_DNA"/>
</dbReference>
<evidence type="ECO:0000256" key="5">
    <source>
        <dbReference type="ARBA" id="ARBA00023049"/>
    </source>
</evidence>
<keyword evidence="10" id="KW-1185">Reference proteome</keyword>
<organism evidence="9 10">
    <name type="scientific">Pelagicoccus mobilis</name>
    <dbReference type="NCBI Taxonomy" id="415221"/>
    <lineage>
        <taxon>Bacteria</taxon>
        <taxon>Pseudomonadati</taxon>
        <taxon>Verrucomicrobiota</taxon>
        <taxon>Opitutia</taxon>
        <taxon>Puniceicoccales</taxon>
        <taxon>Pelagicoccaceae</taxon>
        <taxon>Pelagicoccus</taxon>
    </lineage>
</organism>
<dbReference type="Proteomes" id="UP000617628">
    <property type="component" value="Unassembled WGS sequence"/>
</dbReference>
<feature type="chain" id="PRO_5036805789" evidence="7">
    <location>
        <begin position="19"/>
        <end position="272"/>
    </location>
</feature>
<evidence type="ECO:0000256" key="1">
    <source>
        <dbReference type="ARBA" id="ARBA00022670"/>
    </source>
</evidence>
<keyword evidence="7" id="KW-0732">Signal</keyword>
<evidence type="ECO:0000256" key="3">
    <source>
        <dbReference type="ARBA" id="ARBA00022801"/>
    </source>
</evidence>
<evidence type="ECO:0000313" key="9">
    <source>
        <dbReference type="EMBL" id="MBK1879554.1"/>
    </source>
</evidence>
<dbReference type="RefSeq" id="WP_200357766.1">
    <property type="nucleotide sequence ID" value="NZ_JAENIL010000050.1"/>
</dbReference>
<name>A0A934S1X5_9BACT</name>
<feature type="domain" description="Peptidase M48" evidence="8">
    <location>
        <begin position="67"/>
        <end position="255"/>
    </location>
</feature>
<dbReference type="AlphaFoldDB" id="A0A934S1X5"/>
<reference evidence="9" key="1">
    <citation type="submission" date="2021-01" db="EMBL/GenBank/DDBJ databases">
        <title>Modified the classification status of verrucomicrobia.</title>
        <authorList>
            <person name="Feng X."/>
        </authorList>
    </citation>
    <scope>NUCLEOTIDE SEQUENCE</scope>
    <source>
        <strain evidence="9">KCTC 13126</strain>
    </source>
</reference>
<gene>
    <name evidence="9" type="ORF">JIN87_21900</name>
</gene>
<keyword evidence="3 6" id="KW-0378">Hydrolase</keyword>
<feature type="signal peptide" evidence="7">
    <location>
        <begin position="1"/>
        <end position="18"/>
    </location>
</feature>
<keyword evidence="4 6" id="KW-0862">Zinc</keyword>
<keyword evidence="2" id="KW-0479">Metal-binding</keyword>
<comment type="caution">
    <text evidence="9">The sequence shown here is derived from an EMBL/GenBank/DDBJ whole genome shotgun (WGS) entry which is preliminary data.</text>
</comment>
<evidence type="ECO:0000313" key="10">
    <source>
        <dbReference type="Proteomes" id="UP000617628"/>
    </source>
</evidence>
<dbReference type="InterPro" id="IPR001915">
    <property type="entry name" value="Peptidase_M48"/>
</dbReference>